<keyword evidence="3" id="KW-0732">Signal</keyword>
<organism evidence="10 11">
    <name type="scientific">Paenibacillus crassostreae</name>
    <dbReference type="NCBI Taxonomy" id="1763538"/>
    <lineage>
        <taxon>Bacteria</taxon>
        <taxon>Bacillati</taxon>
        <taxon>Bacillota</taxon>
        <taxon>Bacilli</taxon>
        <taxon>Bacillales</taxon>
        <taxon>Paenibacillaceae</taxon>
        <taxon>Paenibacillus</taxon>
    </lineage>
</organism>
<feature type="site" description="Important for catalytic activity, responsible for pKa modulation of the active site Glu and correct orientation of both the proton donor and substrate" evidence="7">
    <location>
        <position position="170"/>
    </location>
</feature>
<evidence type="ECO:0000256" key="8">
    <source>
        <dbReference type="RuleBase" id="RU361187"/>
    </source>
</evidence>
<accession>A0A167GFA8</accession>
<gene>
    <name evidence="10" type="ORF">PNBC_01795</name>
</gene>
<protein>
    <submittedName>
        <fullName evidence="10">Arabinoxylan arabinofuranohydrolase</fullName>
    </submittedName>
</protein>
<feature type="domain" description="CBM6" evidence="9">
    <location>
        <begin position="358"/>
        <end position="489"/>
    </location>
</feature>
<evidence type="ECO:0000256" key="2">
    <source>
        <dbReference type="ARBA" id="ARBA00022651"/>
    </source>
</evidence>
<name>A0A167GFA8_9BACL</name>
<dbReference type="GO" id="GO:0004553">
    <property type="term" value="F:hydrolase activity, hydrolyzing O-glycosyl compounds"/>
    <property type="evidence" value="ECO:0007669"/>
    <property type="project" value="InterPro"/>
</dbReference>
<dbReference type="CDD" id="cd09003">
    <property type="entry name" value="GH43_XynD-like"/>
    <property type="match status" value="1"/>
</dbReference>
<dbReference type="Gene3D" id="2.115.10.20">
    <property type="entry name" value="Glycosyl hydrolase domain, family 43"/>
    <property type="match status" value="1"/>
</dbReference>
<dbReference type="EMBL" id="LSFN01000004">
    <property type="protein sequence ID" value="OAB77521.1"/>
    <property type="molecule type" value="Genomic_DNA"/>
</dbReference>
<dbReference type="GO" id="GO:0045493">
    <property type="term" value="P:xylan catabolic process"/>
    <property type="evidence" value="ECO:0007669"/>
    <property type="project" value="UniProtKB-KW"/>
</dbReference>
<evidence type="ECO:0000313" key="11">
    <source>
        <dbReference type="Proteomes" id="UP000077134"/>
    </source>
</evidence>
<evidence type="ECO:0000256" key="3">
    <source>
        <dbReference type="ARBA" id="ARBA00022729"/>
    </source>
</evidence>
<dbReference type="PANTHER" id="PTHR43772">
    <property type="entry name" value="ENDO-1,4-BETA-XYLANASE"/>
    <property type="match status" value="1"/>
</dbReference>
<dbReference type="Pfam" id="PF04616">
    <property type="entry name" value="Glyco_hydro_43"/>
    <property type="match status" value="1"/>
</dbReference>
<keyword evidence="6 8" id="KW-0326">Glycosidase</keyword>
<proteinExistence type="inferred from homology"/>
<evidence type="ECO:0000256" key="1">
    <source>
        <dbReference type="ARBA" id="ARBA00009865"/>
    </source>
</evidence>
<dbReference type="InterPro" id="IPR052176">
    <property type="entry name" value="Glycosyl_Hydrlase_43_Enz"/>
</dbReference>
<keyword evidence="5" id="KW-0119">Carbohydrate metabolism</keyword>
<evidence type="ECO:0000256" key="7">
    <source>
        <dbReference type="PIRSR" id="PIRSR606710-2"/>
    </source>
</evidence>
<comment type="similarity">
    <text evidence="1 8">Belongs to the glycosyl hydrolase 43 family.</text>
</comment>
<evidence type="ECO:0000256" key="4">
    <source>
        <dbReference type="ARBA" id="ARBA00022801"/>
    </source>
</evidence>
<dbReference type="InterPro" id="IPR023296">
    <property type="entry name" value="Glyco_hydro_beta-prop_sf"/>
</dbReference>
<keyword evidence="4 8" id="KW-0378">Hydrolase</keyword>
<dbReference type="InterPro" id="IPR006710">
    <property type="entry name" value="Glyco_hydro_43"/>
</dbReference>
<dbReference type="GO" id="GO:0030246">
    <property type="term" value="F:carbohydrate binding"/>
    <property type="evidence" value="ECO:0007669"/>
    <property type="project" value="InterPro"/>
</dbReference>
<dbReference type="PANTHER" id="PTHR43772:SF2">
    <property type="entry name" value="PUTATIVE (AFU_ORTHOLOGUE AFUA_2G04480)-RELATED"/>
    <property type="match status" value="1"/>
</dbReference>
<dbReference type="KEGG" id="pcx:LPB68_10800"/>
<dbReference type="InterPro" id="IPR005084">
    <property type="entry name" value="CBM6"/>
</dbReference>
<dbReference type="Gene3D" id="2.60.120.260">
    <property type="entry name" value="Galactose-binding domain-like"/>
    <property type="match status" value="1"/>
</dbReference>
<dbReference type="SUPFAM" id="SSF75005">
    <property type="entry name" value="Arabinanase/levansucrase/invertase"/>
    <property type="match status" value="1"/>
</dbReference>
<dbReference type="Proteomes" id="UP000077134">
    <property type="component" value="Unassembled WGS sequence"/>
</dbReference>
<dbReference type="SUPFAM" id="SSF49785">
    <property type="entry name" value="Galactose-binding domain-like"/>
    <property type="match status" value="1"/>
</dbReference>
<dbReference type="CDD" id="cd04084">
    <property type="entry name" value="CBM6_xylanase-like"/>
    <property type="match status" value="1"/>
</dbReference>
<keyword evidence="11" id="KW-1185">Reference proteome</keyword>
<dbReference type="STRING" id="1763538.LPB68_10800"/>
<dbReference type="PROSITE" id="PS51175">
    <property type="entry name" value="CBM6"/>
    <property type="match status" value="1"/>
</dbReference>
<keyword evidence="2" id="KW-0624">Polysaccharide degradation</keyword>
<evidence type="ECO:0000259" key="9">
    <source>
        <dbReference type="PROSITE" id="PS51175"/>
    </source>
</evidence>
<evidence type="ECO:0000313" key="10">
    <source>
        <dbReference type="EMBL" id="OAB77521.1"/>
    </source>
</evidence>
<keyword evidence="2" id="KW-0858">Xylan degradation</keyword>
<dbReference type="AlphaFoldDB" id="A0A167GFA8"/>
<dbReference type="Pfam" id="PF03422">
    <property type="entry name" value="CBM_6"/>
    <property type="match status" value="1"/>
</dbReference>
<evidence type="ECO:0000256" key="6">
    <source>
        <dbReference type="ARBA" id="ARBA00023295"/>
    </source>
</evidence>
<sequence length="490" mass="53475">MDVSGAVSKFSYAPPAEPVGKAVLKGNPLVSHKFGADPYALVYKDRVYLYMTNDVFEYDESGSVKDNTYANINKLSVISSDDLVNWTDHGVVDVAGPAGAAKWATQSWAPAAVHKVIDGKDKFFIYFANNASNIGVLTSDSPTGPWIDPIGKPLLTRETPGVEKVTWLFDPAVLVDDNGKGYIYFGGGIPDGQEEMPNTARVMELGKDMTSVLGEAQPIPAPYMFENSGINKVNGKYYYTYCSNFYDGVRPDGSPQAGQIAYMVSDSPMGPWTYEGMILKNPVHFFDIGGNNHHAIFEFHGSWYIAYHAQTLSKAMGVPKGYRSTHLNQVFFNADGTIQEIIANYEGVKQLKALNPYVRVEAETIGWNAGINTEAIVDDAQAHSANRAVTDIDNGDWIALSNVDFGTKGASSFTASVASGSSSSSIEIRLDSPDGKLIGELSIPAGNGLDQFNELQTEIKGADGVHHLFLVFRGETNRKLIKFDYWQVHR</sequence>
<evidence type="ECO:0000256" key="5">
    <source>
        <dbReference type="ARBA" id="ARBA00023277"/>
    </source>
</evidence>
<comment type="caution">
    <text evidence="10">The sequence shown here is derived from an EMBL/GenBank/DDBJ whole genome shotgun (WGS) entry which is preliminary data.</text>
</comment>
<reference evidence="10 11" key="1">
    <citation type="submission" date="2016-02" db="EMBL/GenBank/DDBJ databases">
        <title>Paenibacillus sp. LPB0068, isolated from Crassostrea gigas.</title>
        <authorList>
            <person name="Shin S.-K."/>
            <person name="Yi H."/>
        </authorList>
    </citation>
    <scope>NUCLEOTIDE SEQUENCE [LARGE SCALE GENOMIC DNA]</scope>
    <source>
        <strain evidence="10 11">LPB0068</strain>
    </source>
</reference>
<dbReference type="InterPro" id="IPR006584">
    <property type="entry name" value="Cellulose-bd_IV"/>
</dbReference>
<dbReference type="SMART" id="SM00606">
    <property type="entry name" value="CBD_IV"/>
    <property type="match status" value="1"/>
</dbReference>
<dbReference type="InterPro" id="IPR008979">
    <property type="entry name" value="Galactose-bd-like_sf"/>
</dbReference>